<feature type="region of interest" description="Disordered" evidence="1">
    <location>
        <begin position="1"/>
        <end position="58"/>
    </location>
</feature>
<keyword evidence="3" id="KW-1185">Reference proteome</keyword>
<evidence type="ECO:0000256" key="1">
    <source>
        <dbReference type="SAM" id="MobiDB-lite"/>
    </source>
</evidence>
<protein>
    <submittedName>
        <fullName evidence="2">Uncharacterized protein</fullName>
    </submittedName>
</protein>
<name>A0ABD3REK0_9STRA</name>
<gene>
    <name evidence="2" type="ORF">ACHAXA_011784</name>
</gene>
<dbReference type="AlphaFoldDB" id="A0ABD3REK0"/>
<comment type="caution">
    <text evidence="2">The sequence shown here is derived from an EMBL/GenBank/DDBJ whole genome shotgun (WGS) entry which is preliminary data.</text>
</comment>
<sequence length="86" mass="9494">MGEGEVSQPRGRVEEASERTTRESQEGQYNKLQMDALAKRNARRRERARARKVLGKTGGVSEAVAVPSQEVGDVHNDVIGLPHLLE</sequence>
<dbReference type="Proteomes" id="UP001530377">
    <property type="component" value="Unassembled WGS sequence"/>
</dbReference>
<feature type="compositionally biased region" description="Basic residues" evidence="1">
    <location>
        <begin position="40"/>
        <end position="54"/>
    </location>
</feature>
<accession>A0ABD3REK0</accession>
<feature type="compositionally biased region" description="Basic and acidic residues" evidence="1">
    <location>
        <begin position="11"/>
        <end position="25"/>
    </location>
</feature>
<organism evidence="2 3">
    <name type="scientific">Cyclostephanos tholiformis</name>
    <dbReference type="NCBI Taxonomy" id="382380"/>
    <lineage>
        <taxon>Eukaryota</taxon>
        <taxon>Sar</taxon>
        <taxon>Stramenopiles</taxon>
        <taxon>Ochrophyta</taxon>
        <taxon>Bacillariophyta</taxon>
        <taxon>Coscinodiscophyceae</taxon>
        <taxon>Thalassiosirophycidae</taxon>
        <taxon>Stephanodiscales</taxon>
        <taxon>Stephanodiscaceae</taxon>
        <taxon>Cyclostephanos</taxon>
    </lineage>
</organism>
<dbReference type="EMBL" id="JALLPB020000303">
    <property type="protein sequence ID" value="KAL3810772.1"/>
    <property type="molecule type" value="Genomic_DNA"/>
</dbReference>
<evidence type="ECO:0000313" key="2">
    <source>
        <dbReference type="EMBL" id="KAL3810772.1"/>
    </source>
</evidence>
<proteinExistence type="predicted"/>
<evidence type="ECO:0000313" key="3">
    <source>
        <dbReference type="Proteomes" id="UP001530377"/>
    </source>
</evidence>
<reference evidence="2 3" key="1">
    <citation type="submission" date="2024-10" db="EMBL/GenBank/DDBJ databases">
        <title>Updated reference genomes for cyclostephanoid diatoms.</title>
        <authorList>
            <person name="Roberts W.R."/>
            <person name="Alverson A.J."/>
        </authorList>
    </citation>
    <scope>NUCLEOTIDE SEQUENCE [LARGE SCALE GENOMIC DNA]</scope>
    <source>
        <strain evidence="2 3">AJA228-03</strain>
    </source>
</reference>